<keyword evidence="3 5" id="KW-0378">Hydrolase</keyword>
<dbReference type="GO" id="GO:0006284">
    <property type="term" value="P:base-excision repair"/>
    <property type="evidence" value="ECO:0007669"/>
    <property type="project" value="InterPro"/>
</dbReference>
<protein>
    <recommendedName>
        <fullName evidence="5">Putative 3-methyladenine DNA glycosylase</fullName>
        <ecNumber evidence="5">3.2.2.-</ecNumber>
    </recommendedName>
</protein>
<dbReference type="Gene3D" id="3.10.300.10">
    <property type="entry name" value="Methylpurine-DNA glycosylase (MPG)"/>
    <property type="match status" value="1"/>
</dbReference>
<dbReference type="EMBL" id="RCZP01000006">
    <property type="protein sequence ID" value="TPG58033.1"/>
    <property type="molecule type" value="Genomic_DNA"/>
</dbReference>
<keyword evidence="6" id="KW-0326">Glycosidase</keyword>
<dbReference type="FunFam" id="3.10.300.10:FF:000001">
    <property type="entry name" value="Putative 3-methyladenine DNA glycosylase"/>
    <property type="match status" value="1"/>
</dbReference>
<dbReference type="PANTHER" id="PTHR10429">
    <property type="entry name" value="DNA-3-METHYLADENINE GLYCOSYLASE"/>
    <property type="match status" value="1"/>
</dbReference>
<comment type="similarity">
    <text evidence="1 5">Belongs to the DNA glycosylase MPG family.</text>
</comment>
<dbReference type="NCBIfam" id="NF002003">
    <property type="entry name" value="PRK00802.1-3"/>
    <property type="match status" value="1"/>
</dbReference>
<dbReference type="EC" id="3.2.2.-" evidence="5"/>
<evidence type="ECO:0000313" key="6">
    <source>
        <dbReference type="EMBL" id="TPG58033.1"/>
    </source>
</evidence>
<proteinExistence type="inferred from homology"/>
<dbReference type="HAMAP" id="MF_00527">
    <property type="entry name" value="3MGH"/>
    <property type="match status" value="1"/>
</dbReference>
<reference evidence="6 7" key="1">
    <citation type="journal article" date="2019" name="Environ. Microbiol.">
        <title>Species interactions and distinct microbial communities in high Arctic permafrost affected cryosols are associated with the CH4 and CO2 gas fluxes.</title>
        <authorList>
            <person name="Altshuler I."/>
            <person name="Hamel J."/>
            <person name="Turney S."/>
            <person name="Magnuson E."/>
            <person name="Levesque R."/>
            <person name="Greer C."/>
            <person name="Whyte L.G."/>
        </authorList>
    </citation>
    <scope>NUCLEOTIDE SEQUENCE [LARGE SCALE GENOMIC DNA]</scope>
    <source>
        <strain evidence="6 7">S9.3B</strain>
    </source>
</reference>
<evidence type="ECO:0000256" key="3">
    <source>
        <dbReference type="ARBA" id="ARBA00022801"/>
    </source>
</evidence>
<keyword evidence="2 5" id="KW-0227">DNA damage</keyword>
<dbReference type="GO" id="GO:0003677">
    <property type="term" value="F:DNA binding"/>
    <property type="evidence" value="ECO:0007669"/>
    <property type="project" value="InterPro"/>
</dbReference>
<dbReference type="CDD" id="cd00540">
    <property type="entry name" value="AAG"/>
    <property type="match status" value="1"/>
</dbReference>
<organism evidence="6 7">
    <name type="scientific">Muricoccus nepalensis</name>
    <dbReference type="NCBI Taxonomy" id="1854500"/>
    <lineage>
        <taxon>Bacteria</taxon>
        <taxon>Pseudomonadati</taxon>
        <taxon>Pseudomonadota</taxon>
        <taxon>Alphaproteobacteria</taxon>
        <taxon>Acetobacterales</taxon>
        <taxon>Roseomonadaceae</taxon>
        <taxon>Muricoccus</taxon>
    </lineage>
</organism>
<keyword evidence="7" id="KW-1185">Reference proteome</keyword>
<dbReference type="AlphaFoldDB" id="A0A502GBF1"/>
<gene>
    <name evidence="6" type="ORF">EAH89_08660</name>
</gene>
<name>A0A502GBF1_9PROT</name>
<dbReference type="InterPro" id="IPR036995">
    <property type="entry name" value="MPG_sf"/>
</dbReference>
<dbReference type="OrthoDB" id="9794313at2"/>
<evidence type="ECO:0000256" key="4">
    <source>
        <dbReference type="ARBA" id="ARBA00023204"/>
    </source>
</evidence>
<dbReference type="NCBIfam" id="TIGR00567">
    <property type="entry name" value="3mg"/>
    <property type="match status" value="1"/>
</dbReference>
<comment type="caution">
    <text evidence="6">The sequence shown here is derived from an EMBL/GenBank/DDBJ whole genome shotgun (WGS) entry which is preliminary data.</text>
</comment>
<dbReference type="Pfam" id="PF02245">
    <property type="entry name" value="Pur_DNA_glyco"/>
    <property type="match status" value="1"/>
</dbReference>
<dbReference type="InterPro" id="IPR003180">
    <property type="entry name" value="MPG"/>
</dbReference>
<evidence type="ECO:0000313" key="7">
    <source>
        <dbReference type="Proteomes" id="UP000317078"/>
    </source>
</evidence>
<dbReference type="PANTHER" id="PTHR10429:SF0">
    <property type="entry name" value="DNA-3-METHYLADENINE GLYCOSYLASE"/>
    <property type="match status" value="1"/>
</dbReference>
<evidence type="ECO:0000256" key="1">
    <source>
        <dbReference type="ARBA" id="ARBA00009232"/>
    </source>
</evidence>
<dbReference type="InterPro" id="IPR011034">
    <property type="entry name" value="Formyl_transferase-like_C_sf"/>
</dbReference>
<dbReference type="Proteomes" id="UP000317078">
    <property type="component" value="Unassembled WGS sequence"/>
</dbReference>
<evidence type="ECO:0000256" key="2">
    <source>
        <dbReference type="ARBA" id="ARBA00022763"/>
    </source>
</evidence>
<dbReference type="SUPFAM" id="SSF50486">
    <property type="entry name" value="FMT C-terminal domain-like"/>
    <property type="match status" value="1"/>
</dbReference>
<sequence length="217" mass="23435">MAFPTRRSCRAWGVVRLPTYFRVVSTKRQHVAPLCRAFFARPAADVAKDLIGATLLVDTVGGLVVETEAYDHEDPASHSYVGRTARNASMFGPPGHAYIYRSYGLHWCLNFVCGAEPLGSAVLIRALKPTVGIDLMRQRRGGVGLRLLCSGPGRLSQALGVTGTLDGQPLDQPPFSVLPCATEVPVISGPRIGITRGAETPWRFGLTGSVFLSRRFA</sequence>
<keyword evidence="4 5" id="KW-0234">DNA repair</keyword>
<dbReference type="RefSeq" id="WP_140882412.1">
    <property type="nucleotide sequence ID" value="NZ_RCZP01000006.1"/>
</dbReference>
<accession>A0A502GBF1</accession>
<dbReference type="GO" id="GO:0003905">
    <property type="term" value="F:alkylbase DNA N-glycosylase activity"/>
    <property type="evidence" value="ECO:0007669"/>
    <property type="project" value="InterPro"/>
</dbReference>
<evidence type="ECO:0000256" key="5">
    <source>
        <dbReference type="HAMAP-Rule" id="MF_00527"/>
    </source>
</evidence>